<dbReference type="SUPFAM" id="SSF52172">
    <property type="entry name" value="CheY-like"/>
    <property type="match status" value="1"/>
</dbReference>
<feature type="modified residue" description="4-aspartylphosphate" evidence="4">
    <location>
        <position position="53"/>
    </location>
</feature>
<dbReference type="Pfam" id="PF00072">
    <property type="entry name" value="Response_reg"/>
    <property type="match status" value="1"/>
</dbReference>
<feature type="domain" description="Response regulatory" evidence="6">
    <location>
        <begin position="5"/>
        <end position="120"/>
    </location>
</feature>
<dbReference type="InterPro" id="IPR036388">
    <property type="entry name" value="WH-like_DNA-bd_sf"/>
</dbReference>
<organism evidence="8 9">
    <name type="scientific">Candidatus Merdivivens pullicola</name>
    <dbReference type="NCBI Taxonomy" id="2840872"/>
    <lineage>
        <taxon>Bacteria</taxon>
        <taxon>Pseudomonadati</taxon>
        <taxon>Bacteroidota</taxon>
        <taxon>Bacteroidia</taxon>
        <taxon>Bacteroidales</taxon>
        <taxon>Muribaculaceae</taxon>
        <taxon>Muribaculaceae incertae sedis</taxon>
        <taxon>Candidatus Merdivivens</taxon>
    </lineage>
</organism>
<evidence type="ECO:0000256" key="3">
    <source>
        <dbReference type="ARBA" id="ARBA00023125"/>
    </source>
</evidence>
<dbReference type="PANTHER" id="PTHR48111:SF40">
    <property type="entry name" value="PHOSPHATE REGULON TRANSCRIPTIONAL REGULATORY PROTEIN PHOB"/>
    <property type="match status" value="1"/>
</dbReference>
<feature type="domain" description="OmpR/PhoB-type" evidence="7">
    <location>
        <begin position="134"/>
        <end position="230"/>
    </location>
</feature>
<proteinExistence type="predicted"/>
<evidence type="ECO:0000259" key="7">
    <source>
        <dbReference type="PROSITE" id="PS51755"/>
    </source>
</evidence>
<dbReference type="InterPro" id="IPR011006">
    <property type="entry name" value="CheY-like_superfamily"/>
</dbReference>
<evidence type="ECO:0000256" key="5">
    <source>
        <dbReference type="PROSITE-ProRule" id="PRU01091"/>
    </source>
</evidence>
<dbReference type="Gene3D" id="1.10.10.10">
    <property type="entry name" value="Winged helix-like DNA-binding domain superfamily/Winged helix DNA-binding domain"/>
    <property type="match status" value="1"/>
</dbReference>
<dbReference type="PROSITE" id="PS50110">
    <property type="entry name" value="RESPONSE_REGULATORY"/>
    <property type="match status" value="1"/>
</dbReference>
<dbReference type="AlphaFoldDB" id="A0A9D9IGD0"/>
<evidence type="ECO:0000256" key="1">
    <source>
        <dbReference type="ARBA" id="ARBA00022553"/>
    </source>
</evidence>
<protein>
    <submittedName>
        <fullName evidence="8">Response regulator transcription factor</fullName>
    </submittedName>
</protein>
<name>A0A9D9IGD0_9BACT</name>
<dbReference type="GO" id="GO:0006355">
    <property type="term" value="P:regulation of DNA-templated transcription"/>
    <property type="evidence" value="ECO:0007669"/>
    <property type="project" value="InterPro"/>
</dbReference>
<evidence type="ECO:0000256" key="2">
    <source>
        <dbReference type="ARBA" id="ARBA00023012"/>
    </source>
</evidence>
<dbReference type="Pfam" id="PF00486">
    <property type="entry name" value="Trans_reg_C"/>
    <property type="match status" value="1"/>
</dbReference>
<dbReference type="SMART" id="SM00448">
    <property type="entry name" value="REC"/>
    <property type="match status" value="1"/>
</dbReference>
<dbReference type="GO" id="GO:0000976">
    <property type="term" value="F:transcription cis-regulatory region binding"/>
    <property type="evidence" value="ECO:0007669"/>
    <property type="project" value="TreeGrafter"/>
</dbReference>
<dbReference type="InterPro" id="IPR001867">
    <property type="entry name" value="OmpR/PhoB-type_DNA-bd"/>
</dbReference>
<dbReference type="SUPFAM" id="SSF46894">
    <property type="entry name" value="C-terminal effector domain of the bipartite response regulators"/>
    <property type="match status" value="1"/>
</dbReference>
<dbReference type="Gene3D" id="3.40.50.2300">
    <property type="match status" value="1"/>
</dbReference>
<reference evidence="8" key="1">
    <citation type="submission" date="2020-10" db="EMBL/GenBank/DDBJ databases">
        <authorList>
            <person name="Gilroy R."/>
        </authorList>
    </citation>
    <scope>NUCLEOTIDE SEQUENCE</scope>
    <source>
        <strain evidence="8">B1-8020</strain>
    </source>
</reference>
<keyword evidence="2" id="KW-0902">Two-component regulatory system</keyword>
<evidence type="ECO:0000313" key="9">
    <source>
        <dbReference type="Proteomes" id="UP000823604"/>
    </source>
</evidence>
<keyword evidence="3 5" id="KW-0238">DNA-binding</keyword>
<accession>A0A9D9IGD0</accession>
<dbReference type="GO" id="GO:0005829">
    <property type="term" value="C:cytosol"/>
    <property type="evidence" value="ECO:0007669"/>
    <property type="project" value="TreeGrafter"/>
</dbReference>
<dbReference type="InterPro" id="IPR039420">
    <property type="entry name" value="WalR-like"/>
</dbReference>
<comment type="caution">
    <text evidence="8">The sequence shown here is derived from an EMBL/GenBank/DDBJ whole genome shotgun (WGS) entry which is preliminary data.</text>
</comment>
<dbReference type="EMBL" id="JADIMA010000016">
    <property type="protein sequence ID" value="MBO8472327.1"/>
    <property type="molecule type" value="Genomic_DNA"/>
</dbReference>
<dbReference type="PROSITE" id="PS51755">
    <property type="entry name" value="OMPR_PHOB"/>
    <property type="match status" value="1"/>
</dbReference>
<evidence type="ECO:0000256" key="4">
    <source>
        <dbReference type="PROSITE-ProRule" id="PRU00169"/>
    </source>
</evidence>
<dbReference type="PANTHER" id="PTHR48111">
    <property type="entry name" value="REGULATOR OF RPOS"/>
    <property type="match status" value="1"/>
</dbReference>
<dbReference type="Proteomes" id="UP000823604">
    <property type="component" value="Unassembled WGS sequence"/>
</dbReference>
<evidence type="ECO:0000313" key="8">
    <source>
        <dbReference type="EMBL" id="MBO8472327.1"/>
    </source>
</evidence>
<dbReference type="InterPro" id="IPR001789">
    <property type="entry name" value="Sig_transdc_resp-reg_receiver"/>
</dbReference>
<feature type="DNA-binding region" description="OmpR/PhoB-type" evidence="5">
    <location>
        <begin position="134"/>
        <end position="230"/>
    </location>
</feature>
<reference evidence="8" key="2">
    <citation type="journal article" date="2021" name="PeerJ">
        <title>Extensive microbial diversity within the chicken gut microbiome revealed by metagenomics and culture.</title>
        <authorList>
            <person name="Gilroy R."/>
            <person name="Ravi A."/>
            <person name="Getino M."/>
            <person name="Pursley I."/>
            <person name="Horton D.L."/>
            <person name="Alikhan N.F."/>
            <person name="Baker D."/>
            <person name="Gharbi K."/>
            <person name="Hall N."/>
            <person name="Watson M."/>
            <person name="Adriaenssens E.M."/>
            <person name="Foster-Nyarko E."/>
            <person name="Jarju S."/>
            <person name="Secka A."/>
            <person name="Antonio M."/>
            <person name="Oren A."/>
            <person name="Chaudhuri R.R."/>
            <person name="La Ragione R."/>
            <person name="Hildebrand F."/>
            <person name="Pallen M.J."/>
        </authorList>
    </citation>
    <scope>NUCLEOTIDE SEQUENCE</scope>
    <source>
        <strain evidence="8">B1-8020</strain>
    </source>
</reference>
<evidence type="ECO:0000259" key="6">
    <source>
        <dbReference type="PROSITE" id="PS50110"/>
    </source>
</evidence>
<gene>
    <name evidence="8" type="ORF">IAB81_01680</name>
</gene>
<dbReference type="CDD" id="cd00383">
    <property type="entry name" value="trans_reg_C"/>
    <property type="match status" value="1"/>
</dbReference>
<dbReference type="SMART" id="SM00862">
    <property type="entry name" value="Trans_reg_C"/>
    <property type="match status" value="1"/>
</dbReference>
<dbReference type="GO" id="GO:0032993">
    <property type="term" value="C:protein-DNA complex"/>
    <property type="evidence" value="ECO:0007669"/>
    <property type="project" value="TreeGrafter"/>
</dbReference>
<keyword evidence="1 4" id="KW-0597">Phosphoprotein</keyword>
<dbReference type="InterPro" id="IPR016032">
    <property type="entry name" value="Sig_transdc_resp-reg_C-effctor"/>
</dbReference>
<dbReference type="GO" id="GO:0000156">
    <property type="term" value="F:phosphorelay response regulator activity"/>
    <property type="evidence" value="ECO:0007669"/>
    <property type="project" value="TreeGrafter"/>
</dbReference>
<sequence>MDKIRILVVDDEESICEILKFNLEREGYAVDTCLSAEQALTLDLRSYSLILLDIMMGEMSGITMAQILRKRDDTRNIPIIFCSAKGSEEDIVTGLDEGADDYIPKPFSLNEVSARVRSVLRRSITSSSKEEDPVTRIETGPFVLDLNMKKCFVNGEGVVLTKTEFEILKLLISKPGVVFSRDDILAKVWGPGVVVLDRTIDVNITRLRKKLGKYGYKLATRSGYGYTFEP</sequence>